<evidence type="ECO:0000313" key="1">
    <source>
        <dbReference type="EMBL" id="OWZ17068.1"/>
    </source>
</evidence>
<dbReference type="AlphaFoldDB" id="A0A225WIJ4"/>
<accession>A0A225WIJ4</accession>
<protein>
    <recommendedName>
        <fullName evidence="3">Reverse transcriptase</fullName>
    </recommendedName>
</protein>
<dbReference type="Proteomes" id="UP000198211">
    <property type="component" value="Unassembled WGS sequence"/>
</dbReference>
<reference evidence="2" key="1">
    <citation type="submission" date="2017-03" db="EMBL/GenBank/DDBJ databases">
        <title>Phytopthora megakarya and P. palmivora, two closely related causual agents of cacao black pod achieved similar genome size and gene model numbers by different mechanisms.</title>
        <authorList>
            <person name="Ali S."/>
            <person name="Shao J."/>
            <person name="Larry D.J."/>
            <person name="Kronmiller B."/>
            <person name="Shen D."/>
            <person name="Strem M.D."/>
            <person name="Melnick R.L."/>
            <person name="Guiltinan M.J."/>
            <person name="Tyler B.M."/>
            <person name="Meinhardt L.W."/>
            <person name="Bailey B.A."/>
        </authorList>
    </citation>
    <scope>NUCLEOTIDE SEQUENCE [LARGE SCALE GENOMIC DNA]</scope>
    <source>
        <strain evidence="2">zdho120</strain>
    </source>
</reference>
<sequence length="200" mass="22728">MFALNTSFDDAMLDTPFYLVHGWDAQGTISAMLGPKPSTVQERTALEWRRKMQRNYSYALASAEDLQKEGEALVERSDCVKAGFEAGDSVWLYIPKVRTGLTHKLAHLWHGPFQIDEIHDDFRVKLKIPGTGYRVNPSRFATMVRGPGSSGDSGFHRESQEDVKVKEEHRGRSAYECWIDEGIAKYGKIHRSAEYGGYFY</sequence>
<organism evidence="1 2">
    <name type="scientific">Phytophthora megakarya</name>
    <dbReference type="NCBI Taxonomy" id="4795"/>
    <lineage>
        <taxon>Eukaryota</taxon>
        <taxon>Sar</taxon>
        <taxon>Stramenopiles</taxon>
        <taxon>Oomycota</taxon>
        <taxon>Peronosporomycetes</taxon>
        <taxon>Peronosporales</taxon>
        <taxon>Peronosporaceae</taxon>
        <taxon>Phytophthora</taxon>
    </lineage>
</organism>
<comment type="caution">
    <text evidence="1">The sequence shown here is derived from an EMBL/GenBank/DDBJ whole genome shotgun (WGS) entry which is preliminary data.</text>
</comment>
<name>A0A225WIJ4_9STRA</name>
<keyword evidence="2" id="KW-1185">Reference proteome</keyword>
<gene>
    <name evidence="1" type="ORF">PHMEG_0009038</name>
</gene>
<proteinExistence type="predicted"/>
<evidence type="ECO:0000313" key="2">
    <source>
        <dbReference type="Proteomes" id="UP000198211"/>
    </source>
</evidence>
<evidence type="ECO:0008006" key="3">
    <source>
        <dbReference type="Google" id="ProtNLM"/>
    </source>
</evidence>
<dbReference type="EMBL" id="NBNE01000819">
    <property type="protein sequence ID" value="OWZ17068.1"/>
    <property type="molecule type" value="Genomic_DNA"/>
</dbReference>